<dbReference type="SUPFAM" id="SSF55961">
    <property type="entry name" value="Bet v1-like"/>
    <property type="match status" value="1"/>
</dbReference>
<feature type="domain" description="Coenzyme Q-binding protein COQ10 START" evidence="1">
    <location>
        <begin position="49"/>
        <end position="171"/>
    </location>
</feature>
<evidence type="ECO:0000313" key="2">
    <source>
        <dbReference type="EMBL" id="OZM74437.1"/>
    </source>
</evidence>
<evidence type="ECO:0000313" key="3">
    <source>
        <dbReference type="Proteomes" id="UP000242444"/>
    </source>
</evidence>
<name>A0A263DA79_9PSEU</name>
<dbReference type="AlphaFoldDB" id="A0A263DA79"/>
<dbReference type="InterPro" id="IPR005031">
    <property type="entry name" value="COQ10_START"/>
</dbReference>
<dbReference type="PANTHER" id="PTHR33824:SF7">
    <property type="entry name" value="POLYKETIDE CYCLASE_DEHYDRASE AND LIPID TRANSPORT SUPERFAMILY PROTEIN"/>
    <property type="match status" value="1"/>
</dbReference>
<gene>
    <name evidence="2" type="ORF">CFN78_04780</name>
</gene>
<comment type="caution">
    <text evidence="2">The sequence shown here is derived from an EMBL/GenBank/DDBJ whole genome shotgun (WGS) entry which is preliminary data.</text>
</comment>
<evidence type="ECO:0000259" key="1">
    <source>
        <dbReference type="Pfam" id="PF03364"/>
    </source>
</evidence>
<dbReference type="InterPro" id="IPR023393">
    <property type="entry name" value="START-like_dom_sf"/>
</dbReference>
<keyword evidence="3" id="KW-1185">Reference proteome</keyword>
<reference evidence="2 3" key="1">
    <citation type="submission" date="2017-07" db="EMBL/GenBank/DDBJ databases">
        <title>Amycolatopsis antarcticus sp. nov., isolated from the surface of an Antarcticus brown macroalga.</title>
        <authorList>
            <person name="Wang J."/>
            <person name="Leiva S."/>
            <person name="Huang J."/>
            <person name="Huang Y."/>
        </authorList>
    </citation>
    <scope>NUCLEOTIDE SEQUENCE [LARGE SCALE GENOMIC DNA]</scope>
    <source>
        <strain evidence="2 3">AU-G6</strain>
    </source>
</reference>
<dbReference type="InterPro" id="IPR047137">
    <property type="entry name" value="ORF3"/>
</dbReference>
<organism evidence="2 3">
    <name type="scientific">Amycolatopsis antarctica</name>
    <dbReference type="NCBI Taxonomy" id="1854586"/>
    <lineage>
        <taxon>Bacteria</taxon>
        <taxon>Bacillati</taxon>
        <taxon>Actinomycetota</taxon>
        <taxon>Actinomycetes</taxon>
        <taxon>Pseudonocardiales</taxon>
        <taxon>Pseudonocardiaceae</taxon>
        <taxon>Amycolatopsis</taxon>
    </lineage>
</organism>
<dbReference type="Pfam" id="PF03364">
    <property type="entry name" value="Polyketide_cyc"/>
    <property type="match status" value="1"/>
</dbReference>
<dbReference type="PANTHER" id="PTHR33824">
    <property type="entry name" value="POLYKETIDE CYCLASE/DEHYDRASE AND LIPID TRANSPORT SUPERFAMILY PROTEIN"/>
    <property type="match status" value="1"/>
</dbReference>
<accession>A0A263DA79</accession>
<proteinExistence type="predicted"/>
<dbReference type="OrthoDB" id="3695445at2"/>
<dbReference type="Proteomes" id="UP000242444">
    <property type="component" value="Unassembled WGS sequence"/>
</dbReference>
<dbReference type="EMBL" id="NKYE01000002">
    <property type="protein sequence ID" value="OZM74437.1"/>
    <property type="molecule type" value="Genomic_DNA"/>
</dbReference>
<protein>
    <recommendedName>
        <fullName evidence="1">Coenzyme Q-binding protein COQ10 START domain-containing protein</fullName>
    </recommendedName>
</protein>
<dbReference type="Gene3D" id="3.30.530.20">
    <property type="match status" value="1"/>
</dbReference>
<dbReference type="InParanoid" id="A0A263DA79"/>
<sequence>MVRCPSADRRGDGRSACPEPLWCTGMPLRRGCEPERWPTVSIIETSTAVRASVADTFARFTDFESYPAFMRSVDQVTRDSAQQDRLRFVYSIGGIPRHYTIDVDSSEEFAEVHWTSVDGPQHTGLARVSAAGEGNSELYIKVDLRPAGIIDSMGDALGLIRSRVQHDMKRFAEYVESGGEAVPGPADADHRAPLERLFDRVFPTDQSR</sequence>